<reference evidence="1 2" key="1">
    <citation type="journal article" date="2014" name="Am. J. Bot.">
        <title>Genome assembly and annotation for red clover (Trifolium pratense; Fabaceae).</title>
        <authorList>
            <person name="Istvanek J."/>
            <person name="Jaros M."/>
            <person name="Krenek A."/>
            <person name="Repkova J."/>
        </authorList>
    </citation>
    <scope>NUCLEOTIDE SEQUENCE [LARGE SCALE GENOMIC DNA]</scope>
    <source>
        <strain evidence="2">cv. Tatra</strain>
        <tissue evidence="1">Young leaves</tissue>
    </source>
</reference>
<name>A0A2K3JT16_TRIPR</name>
<comment type="caution">
    <text evidence="1">The sequence shown here is derived from an EMBL/GenBank/DDBJ whole genome shotgun (WGS) entry which is preliminary data.</text>
</comment>
<dbReference type="Proteomes" id="UP000236291">
    <property type="component" value="Unassembled WGS sequence"/>
</dbReference>
<evidence type="ECO:0000313" key="2">
    <source>
        <dbReference type="Proteomes" id="UP000236291"/>
    </source>
</evidence>
<organism evidence="1 2">
    <name type="scientific">Trifolium pratense</name>
    <name type="common">Red clover</name>
    <dbReference type="NCBI Taxonomy" id="57577"/>
    <lineage>
        <taxon>Eukaryota</taxon>
        <taxon>Viridiplantae</taxon>
        <taxon>Streptophyta</taxon>
        <taxon>Embryophyta</taxon>
        <taxon>Tracheophyta</taxon>
        <taxon>Spermatophyta</taxon>
        <taxon>Magnoliopsida</taxon>
        <taxon>eudicotyledons</taxon>
        <taxon>Gunneridae</taxon>
        <taxon>Pentapetalae</taxon>
        <taxon>rosids</taxon>
        <taxon>fabids</taxon>
        <taxon>Fabales</taxon>
        <taxon>Fabaceae</taxon>
        <taxon>Papilionoideae</taxon>
        <taxon>50 kb inversion clade</taxon>
        <taxon>NPAAA clade</taxon>
        <taxon>Hologalegina</taxon>
        <taxon>IRL clade</taxon>
        <taxon>Trifolieae</taxon>
        <taxon>Trifolium</taxon>
    </lineage>
</organism>
<protein>
    <submittedName>
        <fullName evidence="1">Uncharacterized protein</fullName>
    </submittedName>
</protein>
<dbReference type="AlphaFoldDB" id="A0A2K3JT16"/>
<sequence>DVLTSGEVVCAYASDVRTDVLISGEVVCTYASMLVLRSSLCLCLYARIEGGVVV</sequence>
<gene>
    <name evidence="1" type="ORF">L195_g050265</name>
</gene>
<reference evidence="1 2" key="2">
    <citation type="journal article" date="2017" name="Front. Plant Sci.">
        <title>Gene Classification and Mining of Molecular Markers Useful in Red Clover (Trifolium pratense) Breeding.</title>
        <authorList>
            <person name="Istvanek J."/>
            <person name="Dluhosova J."/>
            <person name="Dluhos P."/>
            <person name="Patkova L."/>
            <person name="Nedelnik J."/>
            <person name="Repkova J."/>
        </authorList>
    </citation>
    <scope>NUCLEOTIDE SEQUENCE [LARGE SCALE GENOMIC DNA]</scope>
    <source>
        <strain evidence="2">cv. Tatra</strain>
        <tissue evidence="1">Young leaves</tissue>
    </source>
</reference>
<accession>A0A2K3JT16</accession>
<dbReference type="EMBL" id="ASHM01076062">
    <property type="protein sequence ID" value="PNX57170.1"/>
    <property type="molecule type" value="Genomic_DNA"/>
</dbReference>
<feature type="non-terminal residue" evidence="1">
    <location>
        <position position="1"/>
    </location>
</feature>
<evidence type="ECO:0000313" key="1">
    <source>
        <dbReference type="EMBL" id="PNX57170.1"/>
    </source>
</evidence>
<proteinExistence type="predicted"/>